<name>A0A517TSI3_9BACT</name>
<organism evidence="3 4">
    <name type="scientific">Lacipirellula limnantheis</name>
    <dbReference type="NCBI Taxonomy" id="2528024"/>
    <lineage>
        <taxon>Bacteria</taxon>
        <taxon>Pseudomonadati</taxon>
        <taxon>Planctomycetota</taxon>
        <taxon>Planctomycetia</taxon>
        <taxon>Pirellulales</taxon>
        <taxon>Lacipirellulaceae</taxon>
        <taxon>Lacipirellula</taxon>
    </lineage>
</organism>
<dbReference type="InterPro" id="IPR051909">
    <property type="entry name" value="MFP_Cation_Efflux"/>
</dbReference>
<dbReference type="Gene3D" id="2.40.50.100">
    <property type="match status" value="1"/>
</dbReference>
<dbReference type="PANTHER" id="PTHR30097:SF4">
    <property type="entry name" value="SLR6042 PROTEIN"/>
    <property type="match status" value="1"/>
</dbReference>
<gene>
    <name evidence="3" type="ORF">I41_04870</name>
</gene>
<keyword evidence="1" id="KW-0813">Transport</keyword>
<evidence type="ECO:0000256" key="2">
    <source>
        <dbReference type="SAM" id="Phobius"/>
    </source>
</evidence>
<feature type="transmembrane region" description="Helical" evidence="2">
    <location>
        <begin position="16"/>
        <end position="35"/>
    </location>
</feature>
<evidence type="ECO:0000256" key="1">
    <source>
        <dbReference type="ARBA" id="ARBA00022448"/>
    </source>
</evidence>
<keyword evidence="2" id="KW-0812">Transmembrane</keyword>
<keyword evidence="4" id="KW-1185">Reference proteome</keyword>
<dbReference type="KEGG" id="llh:I41_04870"/>
<dbReference type="PANTHER" id="PTHR30097">
    <property type="entry name" value="CATION EFFLUX SYSTEM PROTEIN CUSB"/>
    <property type="match status" value="1"/>
</dbReference>
<evidence type="ECO:0000313" key="3">
    <source>
        <dbReference type="EMBL" id="QDT71330.1"/>
    </source>
</evidence>
<accession>A0A517TSI3</accession>
<evidence type="ECO:0000313" key="4">
    <source>
        <dbReference type="Proteomes" id="UP000317909"/>
    </source>
</evidence>
<keyword evidence="2" id="KW-0472">Membrane</keyword>
<dbReference type="Gene3D" id="1.10.287.470">
    <property type="entry name" value="Helix hairpin bin"/>
    <property type="match status" value="1"/>
</dbReference>
<dbReference type="OrthoDB" id="235102at2"/>
<sequence>MEKVPGPAQGVTGRRAYRLAIAALVIVAIATGAWITRSHWMGLFQDASSGGEAESAAHSDEAEHAHAHGAASANAITLSDRGLKNIGFVPVTVALQSFERTESIPAIVVEQPGRTQIQLSSPFGGVLAKVFVVQGEAIEPGSPMFEVRLTHEELVNSQQEFLKTAENLEIVDREIARLEALSEGVVAGKRILEQQYERQKLEVSLRSAEQALLLHGLTSEQVQDILKTRQLLQSVTVFAPSHSHASGNCPENHAFHVQRLPVSPGQQVDASQELAVLADHCELYLEGRAFEDDAKQLRNAAREGWTISASLLTGDKDAATIDNLKLLYLGDTIDPETRAFRFYLQLPNEMVLDQKTPEGRRFIDWEFKPGQRFELHVPIEKLTERIVAPIEAVVEEGAEFYIYRQNGKNFDRVPVHVEYRDNKSAVIANDGALFPGDVIAGRGAYQMHLALKNKSGGGVDPHAGHNH</sequence>
<dbReference type="Gene3D" id="2.40.30.170">
    <property type="match status" value="1"/>
</dbReference>
<keyword evidence="2" id="KW-1133">Transmembrane helix</keyword>
<dbReference type="RefSeq" id="WP_145430519.1">
    <property type="nucleotide sequence ID" value="NZ_CP036339.1"/>
</dbReference>
<reference evidence="3 4" key="1">
    <citation type="submission" date="2019-02" db="EMBL/GenBank/DDBJ databases">
        <title>Deep-cultivation of Planctomycetes and their phenomic and genomic characterization uncovers novel biology.</title>
        <authorList>
            <person name="Wiegand S."/>
            <person name="Jogler M."/>
            <person name="Boedeker C."/>
            <person name="Pinto D."/>
            <person name="Vollmers J."/>
            <person name="Rivas-Marin E."/>
            <person name="Kohn T."/>
            <person name="Peeters S.H."/>
            <person name="Heuer A."/>
            <person name="Rast P."/>
            <person name="Oberbeckmann S."/>
            <person name="Bunk B."/>
            <person name="Jeske O."/>
            <person name="Meyerdierks A."/>
            <person name="Storesund J.E."/>
            <person name="Kallscheuer N."/>
            <person name="Luecker S."/>
            <person name="Lage O.M."/>
            <person name="Pohl T."/>
            <person name="Merkel B.J."/>
            <person name="Hornburger P."/>
            <person name="Mueller R.-W."/>
            <person name="Bruemmer F."/>
            <person name="Labrenz M."/>
            <person name="Spormann A.M."/>
            <person name="Op den Camp H."/>
            <person name="Overmann J."/>
            <person name="Amann R."/>
            <person name="Jetten M.S.M."/>
            <person name="Mascher T."/>
            <person name="Medema M.H."/>
            <person name="Devos D.P."/>
            <person name="Kaster A.-K."/>
            <person name="Ovreas L."/>
            <person name="Rohde M."/>
            <person name="Galperin M.Y."/>
            <person name="Jogler C."/>
        </authorList>
    </citation>
    <scope>NUCLEOTIDE SEQUENCE [LARGE SCALE GENOMIC DNA]</scope>
    <source>
        <strain evidence="3 4">I41</strain>
    </source>
</reference>
<dbReference type="GO" id="GO:0060003">
    <property type="term" value="P:copper ion export"/>
    <property type="evidence" value="ECO:0007669"/>
    <property type="project" value="TreeGrafter"/>
</dbReference>
<dbReference type="GO" id="GO:0015679">
    <property type="term" value="P:plasma membrane copper ion transport"/>
    <property type="evidence" value="ECO:0007669"/>
    <property type="project" value="TreeGrafter"/>
</dbReference>
<proteinExistence type="predicted"/>
<dbReference type="EMBL" id="CP036339">
    <property type="protein sequence ID" value="QDT71330.1"/>
    <property type="molecule type" value="Genomic_DNA"/>
</dbReference>
<dbReference type="AlphaFoldDB" id="A0A517TSI3"/>
<dbReference type="Proteomes" id="UP000317909">
    <property type="component" value="Chromosome"/>
</dbReference>
<protein>
    <submittedName>
        <fullName evidence="3">Uncharacterized protein</fullName>
    </submittedName>
</protein>
<dbReference type="GO" id="GO:0030313">
    <property type="term" value="C:cell envelope"/>
    <property type="evidence" value="ECO:0007669"/>
    <property type="project" value="TreeGrafter"/>
</dbReference>